<evidence type="ECO:0000256" key="1">
    <source>
        <dbReference type="SAM" id="MobiDB-lite"/>
    </source>
</evidence>
<dbReference type="AlphaFoldDB" id="A0A3R7MEZ5"/>
<dbReference type="Proteomes" id="UP000284403">
    <property type="component" value="Unassembled WGS sequence"/>
</dbReference>
<evidence type="ECO:0000313" key="3">
    <source>
        <dbReference type="Proteomes" id="UP000284403"/>
    </source>
</evidence>
<evidence type="ECO:0000313" key="2">
    <source>
        <dbReference type="EMBL" id="RNF01311.1"/>
    </source>
</evidence>
<keyword evidence="3" id="KW-1185">Reference proteome</keyword>
<accession>A0A3R7MEZ5</accession>
<gene>
    <name evidence="2" type="ORF">Tco025E_08606</name>
</gene>
<feature type="region of interest" description="Disordered" evidence="1">
    <location>
        <begin position="156"/>
        <end position="219"/>
    </location>
</feature>
<dbReference type="EMBL" id="MKKU01000832">
    <property type="protein sequence ID" value="RNF01311.1"/>
    <property type="molecule type" value="Genomic_DNA"/>
</dbReference>
<comment type="caution">
    <text evidence="2">The sequence shown here is derived from an EMBL/GenBank/DDBJ whole genome shotgun (WGS) entry which is preliminary data.</text>
</comment>
<name>A0A3R7MEZ5_9TRYP</name>
<dbReference type="GeneID" id="40322217"/>
<reference evidence="2 3" key="1">
    <citation type="journal article" date="2018" name="BMC Genomics">
        <title>Genomic comparison of Trypanosoma conorhini and Trypanosoma rangeli to Trypanosoma cruzi strains of high and low virulence.</title>
        <authorList>
            <person name="Bradwell K.R."/>
            <person name="Koparde V.N."/>
            <person name="Matveyev A.V."/>
            <person name="Serrano M.G."/>
            <person name="Alves J.M."/>
            <person name="Parikh H."/>
            <person name="Huang B."/>
            <person name="Lee V."/>
            <person name="Espinosa-Alvarez O."/>
            <person name="Ortiz P.A."/>
            <person name="Costa-Martins A.G."/>
            <person name="Teixeira M.M."/>
            <person name="Buck G.A."/>
        </authorList>
    </citation>
    <scope>NUCLEOTIDE SEQUENCE [LARGE SCALE GENOMIC DNA]</scope>
    <source>
        <strain evidence="2 3">025E</strain>
    </source>
</reference>
<protein>
    <submittedName>
        <fullName evidence="2">Uncharacterized protein</fullName>
    </submittedName>
</protein>
<sequence length="219" mass="24963">MNTGRIILGAEWRGGARVRGLRHDTVPLLLLVMRRGAESNGVANNIFVRPPGGRVKRWVCSQESCHMATSPFLGKCVIRSSRLDPFRTTARKNVARNQQTHCRIGSHFLRHLHYGRRHLFFFRPVLGSFLSQRRCVRRRGMRRRCEFRQQLDGVEEEQQETHCNTTHDDLMPPHLPLLTRTHPPTPDGEGGAGTGRRWGQPPPLPGTQASKQASKKKKE</sequence>
<dbReference type="RefSeq" id="XP_029224423.1">
    <property type="nucleotide sequence ID" value="XM_029375451.1"/>
</dbReference>
<organism evidence="2 3">
    <name type="scientific">Trypanosoma conorhini</name>
    <dbReference type="NCBI Taxonomy" id="83891"/>
    <lineage>
        <taxon>Eukaryota</taxon>
        <taxon>Discoba</taxon>
        <taxon>Euglenozoa</taxon>
        <taxon>Kinetoplastea</taxon>
        <taxon>Metakinetoplastina</taxon>
        <taxon>Trypanosomatida</taxon>
        <taxon>Trypanosomatidae</taxon>
        <taxon>Trypanosoma</taxon>
    </lineage>
</organism>
<proteinExistence type="predicted"/>